<evidence type="ECO:0000259" key="2">
    <source>
        <dbReference type="Pfam" id="PF12696"/>
    </source>
</evidence>
<feature type="domain" description="TraD/TraG TraM recognition site" evidence="2">
    <location>
        <begin position="305"/>
        <end position="416"/>
    </location>
</feature>
<accession>Q2LU19</accession>
<evidence type="ECO:0000256" key="1">
    <source>
        <dbReference type="SAM" id="Phobius"/>
    </source>
</evidence>
<dbReference type="InParanoid" id="Q2LU19"/>
<feature type="transmembrane region" description="Helical" evidence="1">
    <location>
        <begin position="145"/>
        <end position="167"/>
    </location>
</feature>
<proteinExistence type="predicted"/>
<dbReference type="HOGENOM" id="CLU_043809_0_0_7"/>
<dbReference type="InterPro" id="IPR027417">
    <property type="entry name" value="P-loop_NTPase"/>
</dbReference>
<gene>
    <name evidence="3" type="ORF">SYN_01886</name>
</gene>
<dbReference type="AlphaFoldDB" id="Q2LU19"/>
<dbReference type="Proteomes" id="UP000001933">
    <property type="component" value="Chromosome"/>
</dbReference>
<organism evidence="3 4">
    <name type="scientific">Syntrophus aciditrophicus (strain SB)</name>
    <dbReference type="NCBI Taxonomy" id="56780"/>
    <lineage>
        <taxon>Bacteria</taxon>
        <taxon>Pseudomonadati</taxon>
        <taxon>Thermodesulfobacteriota</taxon>
        <taxon>Syntrophia</taxon>
        <taxon>Syntrophales</taxon>
        <taxon>Syntrophaceae</taxon>
        <taxon>Syntrophus</taxon>
    </lineage>
</organism>
<reference evidence="3 4" key="1">
    <citation type="journal article" date="2007" name="Proc. Natl. Acad. Sci. U.S.A.">
        <title>The genome of Syntrophus aciditrophicus: life at the thermodynamic limit of microbial growth.</title>
        <authorList>
            <person name="McInerney M.J."/>
            <person name="Rohlin L."/>
            <person name="Mouttaki H."/>
            <person name="Kim U."/>
            <person name="Krupp R.S."/>
            <person name="Rios-Hernandez L."/>
            <person name="Sieber J."/>
            <person name="Struchtemeyer C.G."/>
            <person name="Bhattacharyya A."/>
            <person name="Campbell J.W."/>
            <person name="Gunsalus R.P."/>
        </authorList>
    </citation>
    <scope>NUCLEOTIDE SEQUENCE [LARGE SCALE GENOMIC DNA]</scope>
    <source>
        <strain evidence="3 4">SB</strain>
    </source>
</reference>
<dbReference type="Pfam" id="PF12696">
    <property type="entry name" value="TraG-D_C"/>
    <property type="match status" value="1"/>
</dbReference>
<dbReference type="CDD" id="cd01127">
    <property type="entry name" value="TrwB_TraG_TraD_VirD4"/>
    <property type="match status" value="2"/>
</dbReference>
<evidence type="ECO:0000313" key="4">
    <source>
        <dbReference type="Proteomes" id="UP000001933"/>
    </source>
</evidence>
<dbReference type="SUPFAM" id="SSF52540">
    <property type="entry name" value="P-loop containing nucleoside triphosphate hydrolases"/>
    <property type="match status" value="1"/>
</dbReference>
<keyword evidence="4" id="KW-1185">Reference proteome</keyword>
<dbReference type="InterPro" id="IPR032689">
    <property type="entry name" value="TraG-D_C"/>
</dbReference>
<keyword evidence="1" id="KW-0472">Membrane</keyword>
<dbReference type="Gene3D" id="3.40.50.300">
    <property type="entry name" value="P-loop containing nucleotide triphosphate hydrolases"/>
    <property type="match status" value="2"/>
</dbReference>
<sequence>MIARFLKSSCGKGDRKTSRTILGVGHGMSDPDMSMHIAVSDSSRKGHFWCFGTTRVGKTRIMENMVEQDIRKGYSVVVIDPKGDIDLFSKIVQVAFEEGRDRELILVTPIYPHLSAVIDPLAYYYMPEELVGHIVSGVEVGKERFFFNVAYEISLVIVQALIMLAAWEGKAKSFNLNDVKNKMSREELEKLKGQIDCVDTEEAKQLSSDIQKILNSPQDYYGKVSSSLRVALMELTSGNIGKVVGKADENRFIDRLEKGKPVIMVVHLGSLITRKAAFTLGKVVISMVQSFVGRVFSSGRRVTPPLCLYIDECQNVLYYGIEDLFAKAGGADVWVHGFAQSVSQLYAMIGKDYGNAILDNTNTKLFMRVPDTDTASYVAKHFGEFRRYSPILNVDGGVSVREEEDTILKPSDILELAEREFYLMTYSGLFRGRSLDVSTLYLEIKFPDLTAES</sequence>
<dbReference type="STRING" id="56780.SYN_01886"/>
<keyword evidence="1" id="KW-0812">Transmembrane</keyword>
<dbReference type="EMBL" id="CP000252">
    <property type="protein sequence ID" value="ABC77577.1"/>
    <property type="molecule type" value="Genomic_DNA"/>
</dbReference>
<dbReference type="eggNOG" id="COG3505">
    <property type="taxonomic scope" value="Bacteria"/>
</dbReference>
<keyword evidence="1" id="KW-1133">Transmembrane helix</keyword>
<dbReference type="RefSeq" id="WP_011417599.1">
    <property type="nucleotide sequence ID" value="NC_007759.1"/>
</dbReference>
<protein>
    <submittedName>
        <fullName evidence="3">DNA transfer in the process of conjugation and F pilus assembly protein</fullName>
    </submittedName>
</protein>
<dbReference type="PANTHER" id="PTHR30121">
    <property type="entry name" value="UNCHARACTERIZED PROTEIN YJGR-RELATED"/>
    <property type="match status" value="1"/>
</dbReference>
<name>Q2LU19_SYNAS</name>
<dbReference type="PANTHER" id="PTHR30121:SF6">
    <property type="entry name" value="SLR6007 PROTEIN"/>
    <property type="match status" value="1"/>
</dbReference>
<evidence type="ECO:0000313" key="3">
    <source>
        <dbReference type="EMBL" id="ABC77577.1"/>
    </source>
</evidence>
<dbReference type="KEGG" id="sat:SYN_01886"/>
<dbReference type="InterPro" id="IPR051162">
    <property type="entry name" value="T4SS_component"/>
</dbReference>